<dbReference type="GO" id="GO:0004672">
    <property type="term" value="F:protein kinase activity"/>
    <property type="evidence" value="ECO:0007669"/>
    <property type="project" value="InterPro"/>
</dbReference>
<sequence length="297" mass="33469">MGLRHVVTRWSTANGRLPPEPAANTQQPPDLPRCRSVTMKALINLGSLGRLWKPLPLSVPKPLVDDPLKYSVVVMEEATGKVESYVEMPKTVNGNYIDVGIYLLNSSVLDRIKLRLTSLEKVFSKIAAKQGLYAMMLTGKKNSSELSLGSHTRGNVLIDRLFVIGKDCLIGPLWQLDRNPEYAVDSQLTDKSDVYSFGVVLLELLTSRKAIEEGGHDNDHNELVAFAKKKNEENRFMEIVDSGLREAASQFHLQTMMELAVLAFRCLEKNRHLRPTMKEVAQKIKKIVLRILTRFEE</sequence>
<dbReference type="InterPro" id="IPR005835">
    <property type="entry name" value="NTP_transferase_dom"/>
</dbReference>
<reference evidence="5 6" key="1">
    <citation type="submission" date="2024-01" db="EMBL/GenBank/DDBJ databases">
        <title>Genome assemblies of Stephania.</title>
        <authorList>
            <person name="Yang L."/>
        </authorList>
    </citation>
    <scope>NUCLEOTIDE SEQUENCE [LARGE SCALE GENOMIC DNA]</scope>
    <source>
        <strain evidence="5">JXDWG</strain>
        <tissue evidence="5">Leaf</tissue>
    </source>
</reference>
<evidence type="ECO:0000313" key="6">
    <source>
        <dbReference type="Proteomes" id="UP001419268"/>
    </source>
</evidence>
<dbReference type="InterPro" id="IPR011009">
    <property type="entry name" value="Kinase-like_dom_sf"/>
</dbReference>
<keyword evidence="2" id="KW-0067">ATP-binding</keyword>
<keyword evidence="6" id="KW-1185">Reference proteome</keyword>
<proteinExistence type="predicted"/>
<dbReference type="InterPro" id="IPR001245">
    <property type="entry name" value="Ser-Thr/Tyr_kinase_cat_dom"/>
</dbReference>
<dbReference type="Pfam" id="PF00483">
    <property type="entry name" value="NTP_transferase"/>
    <property type="match status" value="1"/>
</dbReference>
<dbReference type="GO" id="GO:0005524">
    <property type="term" value="F:ATP binding"/>
    <property type="evidence" value="ECO:0007669"/>
    <property type="project" value="UniProtKB-KW"/>
</dbReference>
<evidence type="ECO:0000259" key="3">
    <source>
        <dbReference type="Pfam" id="PF00483"/>
    </source>
</evidence>
<dbReference type="SUPFAM" id="SSF53448">
    <property type="entry name" value="Nucleotide-diphospho-sugar transferases"/>
    <property type="match status" value="1"/>
</dbReference>
<dbReference type="Proteomes" id="UP001419268">
    <property type="component" value="Unassembled WGS sequence"/>
</dbReference>
<evidence type="ECO:0000313" key="5">
    <source>
        <dbReference type="EMBL" id="KAK9104538.1"/>
    </source>
</evidence>
<dbReference type="Pfam" id="PF07714">
    <property type="entry name" value="PK_Tyr_Ser-Thr"/>
    <property type="match status" value="1"/>
</dbReference>
<dbReference type="InterPro" id="IPR029044">
    <property type="entry name" value="Nucleotide-diphossugar_trans"/>
</dbReference>
<dbReference type="SUPFAM" id="SSF56112">
    <property type="entry name" value="Protein kinase-like (PK-like)"/>
    <property type="match status" value="1"/>
</dbReference>
<protein>
    <submittedName>
        <fullName evidence="5">Uncharacterized protein</fullName>
    </submittedName>
</protein>
<accession>A0AAP0F8E2</accession>
<feature type="domain" description="Nucleotidyl transferase" evidence="3">
    <location>
        <begin position="64"/>
        <end position="121"/>
    </location>
</feature>
<organism evidence="5 6">
    <name type="scientific">Stephania cephalantha</name>
    <dbReference type="NCBI Taxonomy" id="152367"/>
    <lineage>
        <taxon>Eukaryota</taxon>
        <taxon>Viridiplantae</taxon>
        <taxon>Streptophyta</taxon>
        <taxon>Embryophyta</taxon>
        <taxon>Tracheophyta</taxon>
        <taxon>Spermatophyta</taxon>
        <taxon>Magnoliopsida</taxon>
        <taxon>Ranunculales</taxon>
        <taxon>Menispermaceae</taxon>
        <taxon>Menispermoideae</taxon>
        <taxon>Cissampelideae</taxon>
        <taxon>Stephania</taxon>
    </lineage>
</organism>
<feature type="domain" description="Serine-threonine/tyrosine-protein kinase catalytic" evidence="4">
    <location>
        <begin position="180"/>
        <end position="283"/>
    </location>
</feature>
<comment type="caution">
    <text evidence="5">The sequence shown here is derived from an EMBL/GenBank/DDBJ whole genome shotgun (WGS) entry which is preliminary data.</text>
</comment>
<dbReference type="Gene3D" id="1.10.510.10">
    <property type="entry name" value="Transferase(Phosphotransferase) domain 1"/>
    <property type="match status" value="1"/>
</dbReference>
<dbReference type="EMBL" id="JBBNAG010000009">
    <property type="protein sequence ID" value="KAK9104538.1"/>
    <property type="molecule type" value="Genomic_DNA"/>
</dbReference>
<evidence type="ECO:0000256" key="1">
    <source>
        <dbReference type="ARBA" id="ARBA00022741"/>
    </source>
</evidence>
<gene>
    <name evidence="5" type="ORF">Scep_021382</name>
</gene>
<dbReference type="AlphaFoldDB" id="A0AAP0F8E2"/>
<dbReference type="Gene3D" id="3.90.550.10">
    <property type="entry name" value="Spore Coat Polysaccharide Biosynthesis Protein SpsA, Chain A"/>
    <property type="match status" value="1"/>
</dbReference>
<dbReference type="PANTHER" id="PTHR46008">
    <property type="entry name" value="LEAF RUST 10 DISEASE-RESISTANCE LOCUS RECEPTOR-LIKE PROTEIN KINASE-LIKE 1.4"/>
    <property type="match status" value="1"/>
</dbReference>
<name>A0AAP0F8E2_9MAGN</name>
<dbReference type="PANTHER" id="PTHR46008:SF25">
    <property type="entry name" value="PROTEIN KINASE DOMAIN-CONTAINING PROTEIN"/>
    <property type="match status" value="1"/>
</dbReference>
<keyword evidence="1" id="KW-0547">Nucleotide-binding</keyword>
<evidence type="ECO:0000256" key="2">
    <source>
        <dbReference type="ARBA" id="ARBA00022840"/>
    </source>
</evidence>
<evidence type="ECO:0000259" key="4">
    <source>
        <dbReference type="Pfam" id="PF07714"/>
    </source>
</evidence>